<organism evidence="9 10">
    <name type="scientific">Petrachloros mirabilis ULC683</name>
    <dbReference type="NCBI Taxonomy" id="2781853"/>
    <lineage>
        <taxon>Bacteria</taxon>
        <taxon>Bacillati</taxon>
        <taxon>Cyanobacteriota</taxon>
        <taxon>Cyanophyceae</taxon>
        <taxon>Synechococcales</taxon>
        <taxon>Petrachlorosaceae</taxon>
        <taxon>Petrachloros</taxon>
        <taxon>Petrachloros mirabilis</taxon>
    </lineage>
</organism>
<evidence type="ECO:0000256" key="3">
    <source>
        <dbReference type="ARBA" id="ARBA00022833"/>
    </source>
</evidence>
<comment type="caution">
    <text evidence="9">The sequence shown here is derived from an EMBL/GenBank/DDBJ whole genome shotgun (WGS) entry which is preliminary data.</text>
</comment>
<dbReference type="GO" id="GO:0000976">
    <property type="term" value="F:transcription cis-regulatory region binding"/>
    <property type="evidence" value="ECO:0007669"/>
    <property type="project" value="TreeGrafter"/>
</dbReference>
<dbReference type="EMBL" id="WVIC01000033">
    <property type="protein sequence ID" value="NCJ07815.1"/>
    <property type="molecule type" value="Genomic_DNA"/>
</dbReference>
<evidence type="ECO:0000256" key="2">
    <source>
        <dbReference type="ARBA" id="ARBA00022491"/>
    </source>
</evidence>
<comment type="cofactor">
    <cofactor evidence="7">
        <name>Zn(2+)</name>
        <dbReference type="ChEBI" id="CHEBI:29105"/>
    </cofactor>
    <text evidence="7">Binds 1 zinc ion per subunit.</text>
</comment>
<feature type="binding site" evidence="7">
    <location>
        <position position="86"/>
    </location>
    <ligand>
        <name>Zn(2+)</name>
        <dbReference type="ChEBI" id="CHEBI:29105"/>
    </ligand>
</feature>
<feature type="binding site" evidence="7">
    <location>
        <position position="123"/>
    </location>
    <ligand>
        <name>Zn(2+)</name>
        <dbReference type="ChEBI" id="CHEBI:29105"/>
    </ligand>
</feature>
<protein>
    <submittedName>
        <fullName evidence="9">Transcriptional repressor</fullName>
    </submittedName>
</protein>
<sequence>MSALSPLTPHQATIFNLLKTLESEVSAQMIYAELRQQKHRLGLATVYRGLKHLQLQGAVQARLLSNGEAVYSLVSEEKLYVTCVKCGISVPLAYCPIDEQVLPQALSLRFKIFYHTLEFFGLCSPCLEQETVA</sequence>
<dbReference type="InterPro" id="IPR043135">
    <property type="entry name" value="Fur_C"/>
</dbReference>
<keyword evidence="8" id="KW-0408">Iron</keyword>
<keyword evidence="2" id="KW-0678">Repressor</keyword>
<feature type="binding site" evidence="8">
    <location>
        <position position="115"/>
    </location>
    <ligand>
        <name>Fe cation</name>
        <dbReference type="ChEBI" id="CHEBI:24875"/>
    </ligand>
</feature>
<dbReference type="Gene3D" id="3.30.1490.190">
    <property type="match status" value="1"/>
</dbReference>
<keyword evidence="4" id="KW-0805">Transcription regulation</keyword>
<keyword evidence="6" id="KW-0804">Transcription</keyword>
<keyword evidence="10" id="KW-1185">Reference proteome</keyword>
<name>A0A8K1ZYT6_9CYAN</name>
<comment type="similarity">
    <text evidence="1">Belongs to the Fur family.</text>
</comment>
<reference evidence="9" key="1">
    <citation type="submission" date="2019-12" db="EMBL/GenBank/DDBJ databases">
        <title>High-Quality draft genome sequences of three cyanobacteria isolated from the limestone walls of the Old Cathedral of Coimbra.</title>
        <authorList>
            <person name="Tiago I."/>
            <person name="Soares F."/>
            <person name="Portugal A."/>
        </authorList>
    </citation>
    <scope>NUCLEOTIDE SEQUENCE [LARGE SCALE GENOMIC DNA]</scope>
    <source>
        <strain evidence="9">C</strain>
    </source>
</reference>
<evidence type="ECO:0000256" key="1">
    <source>
        <dbReference type="ARBA" id="ARBA00007957"/>
    </source>
</evidence>
<dbReference type="PANTHER" id="PTHR33202:SF19">
    <property type="entry name" value="FERRIC UPTAKE REGULATION PROTEIN"/>
    <property type="match status" value="1"/>
</dbReference>
<dbReference type="SUPFAM" id="SSF46785">
    <property type="entry name" value="Winged helix' DNA-binding domain"/>
    <property type="match status" value="1"/>
</dbReference>
<dbReference type="GO" id="GO:0045892">
    <property type="term" value="P:negative regulation of DNA-templated transcription"/>
    <property type="evidence" value="ECO:0007669"/>
    <property type="project" value="TreeGrafter"/>
</dbReference>
<feature type="binding site" evidence="7">
    <location>
        <position position="126"/>
    </location>
    <ligand>
        <name>Zn(2+)</name>
        <dbReference type="ChEBI" id="CHEBI:29105"/>
    </ligand>
</feature>
<gene>
    <name evidence="9" type="ORF">GS597_15115</name>
</gene>
<comment type="cofactor">
    <cofactor evidence="8">
        <name>Mn(2+)</name>
        <dbReference type="ChEBI" id="CHEBI:29035"/>
    </cofactor>
    <cofactor evidence="8">
        <name>Fe(2+)</name>
        <dbReference type="ChEBI" id="CHEBI:29033"/>
    </cofactor>
    <text evidence="8">Binds 1 Mn(2+) or Fe(2+) ion per subunit.</text>
</comment>
<dbReference type="InterPro" id="IPR002481">
    <property type="entry name" value="FUR"/>
</dbReference>
<dbReference type="RefSeq" id="WP_161826291.1">
    <property type="nucleotide sequence ID" value="NZ_WVIC01000033.1"/>
</dbReference>
<dbReference type="InterPro" id="IPR036388">
    <property type="entry name" value="WH-like_DNA-bd_sf"/>
</dbReference>
<evidence type="ECO:0000256" key="7">
    <source>
        <dbReference type="PIRSR" id="PIRSR602481-1"/>
    </source>
</evidence>
<accession>A0A8K1ZYT6</accession>
<dbReference type="InterPro" id="IPR036390">
    <property type="entry name" value="WH_DNA-bd_sf"/>
</dbReference>
<dbReference type="CDD" id="cd07153">
    <property type="entry name" value="Fur_like"/>
    <property type="match status" value="1"/>
</dbReference>
<dbReference type="AlphaFoldDB" id="A0A8K1ZYT6"/>
<dbReference type="GO" id="GO:0008270">
    <property type="term" value="F:zinc ion binding"/>
    <property type="evidence" value="ECO:0007669"/>
    <property type="project" value="TreeGrafter"/>
</dbReference>
<evidence type="ECO:0000256" key="4">
    <source>
        <dbReference type="ARBA" id="ARBA00023015"/>
    </source>
</evidence>
<dbReference type="Proteomes" id="UP000607397">
    <property type="component" value="Unassembled WGS sequence"/>
</dbReference>
<keyword evidence="7" id="KW-0479">Metal-binding</keyword>
<dbReference type="Pfam" id="PF01475">
    <property type="entry name" value="FUR"/>
    <property type="match status" value="1"/>
</dbReference>
<evidence type="ECO:0000313" key="10">
    <source>
        <dbReference type="Proteomes" id="UP000607397"/>
    </source>
</evidence>
<dbReference type="PANTHER" id="PTHR33202">
    <property type="entry name" value="ZINC UPTAKE REGULATION PROTEIN"/>
    <property type="match status" value="1"/>
</dbReference>
<dbReference type="Gene3D" id="1.10.10.10">
    <property type="entry name" value="Winged helix-like DNA-binding domain superfamily/Winged helix DNA-binding domain"/>
    <property type="match status" value="1"/>
</dbReference>
<feature type="binding site" evidence="7">
    <location>
        <position position="83"/>
    </location>
    <ligand>
        <name>Zn(2+)</name>
        <dbReference type="ChEBI" id="CHEBI:29105"/>
    </ligand>
</feature>
<proteinExistence type="inferred from homology"/>
<keyword evidence="3 7" id="KW-0862">Zinc</keyword>
<evidence type="ECO:0000313" key="9">
    <source>
        <dbReference type="EMBL" id="NCJ07815.1"/>
    </source>
</evidence>
<dbReference type="GO" id="GO:1900376">
    <property type="term" value="P:regulation of secondary metabolite biosynthetic process"/>
    <property type="evidence" value="ECO:0007669"/>
    <property type="project" value="TreeGrafter"/>
</dbReference>
<keyword evidence="5" id="KW-0238">DNA-binding</keyword>
<dbReference type="GO" id="GO:0003700">
    <property type="term" value="F:DNA-binding transcription factor activity"/>
    <property type="evidence" value="ECO:0007669"/>
    <property type="project" value="InterPro"/>
</dbReference>
<evidence type="ECO:0000256" key="8">
    <source>
        <dbReference type="PIRSR" id="PIRSR602481-2"/>
    </source>
</evidence>
<evidence type="ECO:0000256" key="5">
    <source>
        <dbReference type="ARBA" id="ARBA00023125"/>
    </source>
</evidence>
<evidence type="ECO:0000256" key="6">
    <source>
        <dbReference type="ARBA" id="ARBA00023163"/>
    </source>
</evidence>